<organism evidence="6 7">
    <name type="scientific">Candidatus Spyradosoma merdigallinarum</name>
    <dbReference type="NCBI Taxonomy" id="2840950"/>
    <lineage>
        <taxon>Bacteria</taxon>
        <taxon>Pseudomonadati</taxon>
        <taxon>Verrucomicrobiota</taxon>
        <taxon>Opitutia</taxon>
        <taxon>Opitutia incertae sedis</taxon>
        <taxon>Candidatus Spyradosoma</taxon>
    </lineage>
</organism>
<evidence type="ECO:0000313" key="6">
    <source>
        <dbReference type="EMBL" id="HIV04911.1"/>
    </source>
</evidence>
<dbReference type="PANTHER" id="PTHR30346">
    <property type="entry name" value="TRANSCRIPTIONAL DUAL REGULATOR HCAR-RELATED"/>
    <property type="match status" value="1"/>
</dbReference>
<dbReference type="InterPro" id="IPR000847">
    <property type="entry name" value="LysR_HTH_N"/>
</dbReference>
<dbReference type="CDD" id="cd05466">
    <property type="entry name" value="PBP2_LTTR_substrate"/>
    <property type="match status" value="1"/>
</dbReference>
<comment type="caution">
    <text evidence="6">The sequence shown here is derived from an EMBL/GenBank/DDBJ whole genome shotgun (WGS) entry which is preliminary data.</text>
</comment>
<dbReference type="FunFam" id="1.10.10.10:FF:000001">
    <property type="entry name" value="LysR family transcriptional regulator"/>
    <property type="match status" value="1"/>
</dbReference>
<dbReference type="AlphaFoldDB" id="A0A9D1NL87"/>
<dbReference type="Pfam" id="PF03466">
    <property type="entry name" value="LysR_substrate"/>
    <property type="match status" value="1"/>
</dbReference>
<proteinExistence type="inferred from homology"/>
<dbReference type="GO" id="GO:0003677">
    <property type="term" value="F:DNA binding"/>
    <property type="evidence" value="ECO:0007669"/>
    <property type="project" value="UniProtKB-KW"/>
</dbReference>
<evidence type="ECO:0000256" key="3">
    <source>
        <dbReference type="ARBA" id="ARBA00023125"/>
    </source>
</evidence>
<accession>A0A9D1NL87</accession>
<dbReference type="Proteomes" id="UP000886812">
    <property type="component" value="Unassembled WGS sequence"/>
</dbReference>
<comment type="similarity">
    <text evidence="1">Belongs to the LysR transcriptional regulatory family.</text>
</comment>
<evidence type="ECO:0000259" key="5">
    <source>
        <dbReference type="PROSITE" id="PS50931"/>
    </source>
</evidence>
<evidence type="ECO:0000313" key="7">
    <source>
        <dbReference type="Proteomes" id="UP000886812"/>
    </source>
</evidence>
<dbReference type="GO" id="GO:0003700">
    <property type="term" value="F:DNA-binding transcription factor activity"/>
    <property type="evidence" value="ECO:0007669"/>
    <property type="project" value="InterPro"/>
</dbReference>
<dbReference type="PRINTS" id="PR00039">
    <property type="entry name" value="HTHLYSR"/>
</dbReference>
<dbReference type="EMBL" id="DVOG01000190">
    <property type="protein sequence ID" value="HIV04911.1"/>
    <property type="molecule type" value="Genomic_DNA"/>
</dbReference>
<dbReference type="SUPFAM" id="SSF46785">
    <property type="entry name" value="Winged helix' DNA-binding domain"/>
    <property type="match status" value="1"/>
</dbReference>
<dbReference type="Gene3D" id="1.10.10.10">
    <property type="entry name" value="Winged helix-like DNA-binding domain superfamily/Winged helix DNA-binding domain"/>
    <property type="match status" value="1"/>
</dbReference>
<dbReference type="InterPro" id="IPR036388">
    <property type="entry name" value="WH-like_DNA-bd_sf"/>
</dbReference>
<dbReference type="PROSITE" id="PS50931">
    <property type="entry name" value="HTH_LYSR"/>
    <property type="match status" value="1"/>
</dbReference>
<keyword evidence="2" id="KW-0805">Transcription regulation</keyword>
<name>A0A9D1NL87_9BACT</name>
<sequence length="293" mass="32993">MELTQLLYFKTVAECGSMSRAAEKLHVSQPALSFAVKKLESELEARLFDRGKNGLVLNGNGRLALARATEILNGAEALRRLFSGGNGDARTLSLCFCDPGPMRFSLPRFQRAHPEISVAAEMIPDESALEDFLLFRRFDAVVSLREPKAPEIDGELFARETLMLSVPREHPWARRKSVLLAGEKSFRLAVLRGDGAYVRRLKPFLARIARERGVEIFDDGFVFLQQPDLEKIPALTTRLVRRYRSEGANRVFVPLEDEGVSAVYRISYLRGNRRAVAPFLAWARETRELLSGD</sequence>
<reference evidence="6" key="1">
    <citation type="submission" date="2020-10" db="EMBL/GenBank/DDBJ databases">
        <authorList>
            <person name="Gilroy R."/>
        </authorList>
    </citation>
    <scope>NUCLEOTIDE SEQUENCE</scope>
    <source>
        <strain evidence="6">10669</strain>
    </source>
</reference>
<evidence type="ECO:0000256" key="4">
    <source>
        <dbReference type="ARBA" id="ARBA00023163"/>
    </source>
</evidence>
<dbReference type="PANTHER" id="PTHR30346:SF17">
    <property type="entry name" value="LYSR FAMILY TRANSCRIPTIONAL REGULATOR"/>
    <property type="match status" value="1"/>
</dbReference>
<dbReference type="SUPFAM" id="SSF53850">
    <property type="entry name" value="Periplasmic binding protein-like II"/>
    <property type="match status" value="1"/>
</dbReference>
<gene>
    <name evidence="6" type="ORF">IAC75_07190</name>
</gene>
<feature type="domain" description="HTH lysR-type" evidence="5">
    <location>
        <begin position="1"/>
        <end position="58"/>
    </location>
</feature>
<dbReference type="GO" id="GO:0032993">
    <property type="term" value="C:protein-DNA complex"/>
    <property type="evidence" value="ECO:0007669"/>
    <property type="project" value="TreeGrafter"/>
</dbReference>
<keyword evidence="3" id="KW-0238">DNA-binding</keyword>
<dbReference type="InterPro" id="IPR036390">
    <property type="entry name" value="WH_DNA-bd_sf"/>
</dbReference>
<dbReference type="InterPro" id="IPR005119">
    <property type="entry name" value="LysR_subst-bd"/>
</dbReference>
<evidence type="ECO:0000256" key="1">
    <source>
        <dbReference type="ARBA" id="ARBA00009437"/>
    </source>
</evidence>
<dbReference type="Gene3D" id="3.40.190.290">
    <property type="match status" value="1"/>
</dbReference>
<dbReference type="Pfam" id="PF00126">
    <property type="entry name" value="HTH_1"/>
    <property type="match status" value="1"/>
</dbReference>
<evidence type="ECO:0000256" key="2">
    <source>
        <dbReference type="ARBA" id="ARBA00023015"/>
    </source>
</evidence>
<keyword evidence="4" id="KW-0804">Transcription</keyword>
<reference evidence="6" key="2">
    <citation type="journal article" date="2021" name="PeerJ">
        <title>Extensive microbial diversity within the chicken gut microbiome revealed by metagenomics and culture.</title>
        <authorList>
            <person name="Gilroy R."/>
            <person name="Ravi A."/>
            <person name="Getino M."/>
            <person name="Pursley I."/>
            <person name="Horton D.L."/>
            <person name="Alikhan N.F."/>
            <person name="Baker D."/>
            <person name="Gharbi K."/>
            <person name="Hall N."/>
            <person name="Watson M."/>
            <person name="Adriaenssens E.M."/>
            <person name="Foster-Nyarko E."/>
            <person name="Jarju S."/>
            <person name="Secka A."/>
            <person name="Antonio M."/>
            <person name="Oren A."/>
            <person name="Chaudhuri R.R."/>
            <person name="La Ragione R."/>
            <person name="Hildebrand F."/>
            <person name="Pallen M.J."/>
        </authorList>
    </citation>
    <scope>NUCLEOTIDE SEQUENCE</scope>
    <source>
        <strain evidence="6">10669</strain>
    </source>
</reference>
<protein>
    <submittedName>
        <fullName evidence="6">LysR family transcriptional regulator</fullName>
    </submittedName>
</protein>